<dbReference type="NCBIfam" id="TIGR00807">
    <property type="entry name" value="malonate_madL"/>
    <property type="match status" value="1"/>
</dbReference>
<keyword evidence="1" id="KW-0472">Membrane</keyword>
<evidence type="ECO:0000313" key="3">
    <source>
        <dbReference type="Proteomes" id="UP001597414"/>
    </source>
</evidence>
<dbReference type="Pfam" id="PF03817">
    <property type="entry name" value="MadL"/>
    <property type="match status" value="1"/>
</dbReference>
<gene>
    <name evidence="2" type="primary">madL</name>
    <name evidence="2" type="ORF">ACFSKV_10590</name>
</gene>
<keyword evidence="1" id="KW-0812">Transmembrane</keyword>
<organism evidence="2 3">
    <name type="scientific">Shivajiella indica</name>
    <dbReference type="NCBI Taxonomy" id="872115"/>
    <lineage>
        <taxon>Bacteria</taxon>
        <taxon>Pseudomonadati</taxon>
        <taxon>Bacteroidota</taxon>
        <taxon>Cytophagia</taxon>
        <taxon>Cytophagales</taxon>
        <taxon>Cyclobacteriaceae</taxon>
        <taxon>Shivajiella</taxon>
    </lineage>
</organism>
<dbReference type="RefSeq" id="WP_380802340.1">
    <property type="nucleotide sequence ID" value="NZ_JBHUIV010000016.1"/>
</dbReference>
<reference evidence="3" key="1">
    <citation type="journal article" date="2019" name="Int. J. Syst. Evol. Microbiol.">
        <title>The Global Catalogue of Microorganisms (GCM) 10K type strain sequencing project: providing services to taxonomists for standard genome sequencing and annotation.</title>
        <authorList>
            <consortium name="The Broad Institute Genomics Platform"/>
            <consortium name="The Broad Institute Genome Sequencing Center for Infectious Disease"/>
            <person name="Wu L."/>
            <person name="Ma J."/>
        </authorList>
    </citation>
    <scope>NUCLEOTIDE SEQUENCE [LARGE SCALE GENOMIC DNA]</scope>
    <source>
        <strain evidence="3">KCTC 19812</strain>
    </source>
</reference>
<comment type="caution">
    <text evidence="2">The sequence shown here is derived from an EMBL/GenBank/DDBJ whole genome shotgun (WGS) entry which is preliminary data.</text>
</comment>
<proteinExistence type="predicted"/>
<keyword evidence="1" id="KW-1133">Transmembrane helix</keyword>
<protein>
    <submittedName>
        <fullName evidence="2">Malonate transporter subunit MadL</fullName>
    </submittedName>
</protein>
<evidence type="ECO:0000313" key="2">
    <source>
        <dbReference type="EMBL" id="MFD2202018.1"/>
    </source>
</evidence>
<sequence length="125" mass="13443">MNIYGVALLALSYLLGQWLGEALGYFIGINANVGGVGFAMMILMLLKEWFIKNNRLTHEMESGMDFWSKLYIPVVIAMAASLNVKSAVSAGTLALAAGSIPVLVCFLVFPILVKNFSPKSNGNPS</sequence>
<accession>A0ABW5B7B5</accession>
<dbReference type="InterPro" id="IPR004690">
    <property type="entry name" value="Maln_transptMadL"/>
</dbReference>
<feature type="transmembrane region" description="Helical" evidence="1">
    <location>
        <begin position="90"/>
        <end position="113"/>
    </location>
</feature>
<evidence type="ECO:0000256" key="1">
    <source>
        <dbReference type="SAM" id="Phobius"/>
    </source>
</evidence>
<dbReference type="Proteomes" id="UP001597414">
    <property type="component" value="Unassembled WGS sequence"/>
</dbReference>
<dbReference type="EMBL" id="JBHUIV010000016">
    <property type="protein sequence ID" value="MFD2202018.1"/>
    <property type="molecule type" value="Genomic_DNA"/>
</dbReference>
<feature type="transmembrane region" description="Helical" evidence="1">
    <location>
        <begin position="26"/>
        <end position="46"/>
    </location>
</feature>
<name>A0ABW5B7B5_9BACT</name>
<keyword evidence="3" id="KW-1185">Reference proteome</keyword>